<evidence type="ECO:0000259" key="3">
    <source>
        <dbReference type="Pfam" id="PF18410"/>
    </source>
</evidence>
<comment type="caution">
    <text evidence="4">The sequence shown here is derived from an EMBL/GenBank/DDBJ whole genome shotgun (WGS) entry which is preliminary data.</text>
</comment>
<feature type="compositionally biased region" description="Low complexity" evidence="2">
    <location>
        <begin position="687"/>
        <end position="713"/>
    </location>
</feature>
<dbReference type="EMBL" id="JAAPAO010000007">
    <property type="protein sequence ID" value="KAF4677826.1"/>
    <property type="molecule type" value="Genomic_DNA"/>
</dbReference>
<dbReference type="Pfam" id="PF18410">
    <property type="entry name" value="BTHB"/>
    <property type="match status" value="1"/>
</dbReference>
<reference evidence="4 5" key="1">
    <citation type="submission" date="2020-04" db="EMBL/GenBank/DDBJ databases">
        <title>Perkinsus chesapeaki whole genome sequence.</title>
        <authorList>
            <person name="Bogema D.R."/>
        </authorList>
    </citation>
    <scope>NUCLEOTIDE SEQUENCE [LARGE SCALE GENOMIC DNA]</scope>
    <source>
        <strain evidence="4">ATCC PRA-425</strain>
    </source>
</reference>
<accession>A0A7J6N269</accession>
<feature type="region of interest" description="Disordered" evidence="2">
    <location>
        <begin position="379"/>
        <end position="398"/>
    </location>
</feature>
<evidence type="ECO:0000313" key="5">
    <source>
        <dbReference type="Proteomes" id="UP000591131"/>
    </source>
</evidence>
<evidence type="ECO:0000256" key="2">
    <source>
        <dbReference type="SAM" id="MobiDB-lite"/>
    </source>
</evidence>
<feature type="domain" description="FKBP3 basic tilted helix bundle" evidence="3">
    <location>
        <begin position="247"/>
        <end position="296"/>
    </location>
</feature>
<sequence>MAVPSSSHNPRIGSSSSSADRNTSDPFQAYLGGTEGLANSVFAAQSTATTANGWTTNNPSGPRHHQGSANHMQGHQPSEGMRAANPAAPTQWTGGMPPRGTVKGGMPPHIRGRSLQGTLGLRMPSMSLSDPMVAPQLASTASSPALGELLLLSSSSSSSATYPVAAAPSRSTPTSSASLSPTALAYTQGAPAPSRPTRQSLRNHYHSAGAVSGQVRGEVPPLAEQYPPTQYSTTEMVLAEFGPDYANLSKRDLLRIIRRHAPDAFLEEYNLKGQIYNAIKSRSHSQFVQLAEQLMENYMVYCGFQNGASIPTDPQVAATAASVASKMGVAGGSNRMPSSVPTQQQHQQQQTQVTSNGPAASRHGGGYDGRNTQFFPTQEELSESEVNTPPPGFESIMPNAFSQALPLSSSAHSEDLAPSLSSFDNFTTGSVLAERGSSAASNLSVDAPSFTPSVDYSRGGFTSSWDAVPAAADPPATTSLAPDDSLAKLAEQLMRSYGFGRAEAASPFGPLATSPRNAPTTGTNVSVAGSGPHTGSTNASNSSDSVDFGSFGGFSGQFDLGTTGTSGASSSSSHLSATAATFTPSNSSWWNPLNSAVSSSSISESPNVPRRPVVATGNASHSMPGHRSEVGDPSTLASLIASLSSSSASSTSPSSPSISSVHVPFPQDEACSSSSHSTSNGVIEINSGKQSATTTTGKQASAAAAASSTGAGSPITVDVTSLPRSDASIPAAASPQ</sequence>
<feature type="region of interest" description="Disordered" evidence="2">
    <location>
        <begin position="668"/>
        <end position="736"/>
    </location>
</feature>
<feature type="compositionally biased region" description="Polar residues" evidence="2">
    <location>
        <begin position="514"/>
        <end position="539"/>
    </location>
</feature>
<feature type="region of interest" description="Disordered" evidence="2">
    <location>
        <begin position="328"/>
        <end position="373"/>
    </location>
</feature>
<feature type="region of interest" description="Disordered" evidence="2">
    <location>
        <begin position="160"/>
        <end position="180"/>
    </location>
</feature>
<feature type="region of interest" description="Disordered" evidence="2">
    <location>
        <begin position="506"/>
        <end position="543"/>
    </location>
</feature>
<dbReference type="OrthoDB" id="10525866at2759"/>
<keyword evidence="1" id="KW-0597">Phosphoprotein</keyword>
<dbReference type="Proteomes" id="UP000591131">
    <property type="component" value="Unassembled WGS sequence"/>
</dbReference>
<feature type="region of interest" description="Disordered" evidence="2">
    <location>
        <begin position="595"/>
        <end position="632"/>
    </location>
</feature>
<feature type="compositionally biased region" description="Polar residues" evidence="2">
    <location>
        <begin position="1"/>
        <end position="26"/>
    </location>
</feature>
<evidence type="ECO:0000313" key="4">
    <source>
        <dbReference type="EMBL" id="KAF4677826.1"/>
    </source>
</evidence>
<feature type="compositionally biased region" description="Polar residues" evidence="2">
    <location>
        <begin position="670"/>
        <end position="681"/>
    </location>
</feature>
<organism evidence="4 5">
    <name type="scientific">Perkinsus chesapeaki</name>
    <name type="common">Clam parasite</name>
    <name type="synonym">Perkinsus andrewsi</name>
    <dbReference type="NCBI Taxonomy" id="330153"/>
    <lineage>
        <taxon>Eukaryota</taxon>
        <taxon>Sar</taxon>
        <taxon>Alveolata</taxon>
        <taxon>Perkinsozoa</taxon>
        <taxon>Perkinsea</taxon>
        <taxon>Perkinsida</taxon>
        <taxon>Perkinsidae</taxon>
        <taxon>Perkinsus</taxon>
    </lineage>
</organism>
<keyword evidence="5" id="KW-1185">Reference proteome</keyword>
<feature type="compositionally biased region" description="Polar residues" evidence="2">
    <location>
        <begin position="67"/>
        <end position="76"/>
    </location>
</feature>
<evidence type="ECO:0000256" key="1">
    <source>
        <dbReference type="ARBA" id="ARBA00022553"/>
    </source>
</evidence>
<feature type="region of interest" description="Disordered" evidence="2">
    <location>
        <begin position="51"/>
        <end position="86"/>
    </location>
</feature>
<feature type="compositionally biased region" description="Low complexity" evidence="2">
    <location>
        <begin position="342"/>
        <end position="352"/>
    </location>
</feature>
<proteinExistence type="predicted"/>
<protein>
    <recommendedName>
        <fullName evidence="3">FKBP3 basic tilted helix bundle domain-containing protein</fullName>
    </recommendedName>
</protein>
<name>A0A7J6N269_PERCH</name>
<dbReference type="AlphaFoldDB" id="A0A7J6N269"/>
<gene>
    <name evidence="4" type="ORF">FOL47_009737</name>
</gene>
<feature type="compositionally biased region" description="Low complexity" evidence="2">
    <location>
        <begin position="595"/>
        <end position="605"/>
    </location>
</feature>
<feature type="region of interest" description="Disordered" evidence="2">
    <location>
        <begin position="1"/>
        <end position="32"/>
    </location>
</feature>
<dbReference type="InterPro" id="IPR041200">
    <property type="entry name" value="FKBP3_BTHB"/>
</dbReference>
<dbReference type="Gene3D" id="1.10.720.80">
    <property type="match status" value="1"/>
</dbReference>